<evidence type="ECO:0000256" key="5">
    <source>
        <dbReference type="SAM" id="Phobius"/>
    </source>
</evidence>
<evidence type="ECO:0008006" key="7">
    <source>
        <dbReference type="Google" id="ProtNLM"/>
    </source>
</evidence>
<feature type="transmembrane region" description="Helical" evidence="5">
    <location>
        <begin position="12"/>
        <end position="33"/>
    </location>
</feature>
<accession>A0A7S2CR89</accession>
<dbReference type="InterPro" id="IPR013714">
    <property type="entry name" value="Golgi_TVP15"/>
</dbReference>
<name>A0A7S2CR89_9STRA</name>
<dbReference type="EMBL" id="HBGS01032356">
    <property type="protein sequence ID" value="CAD9433300.1"/>
    <property type="molecule type" value="Transcribed_RNA"/>
</dbReference>
<feature type="transmembrane region" description="Helical" evidence="5">
    <location>
        <begin position="45"/>
        <end position="66"/>
    </location>
</feature>
<keyword evidence="4 5" id="KW-0472">Membrane</keyword>
<evidence type="ECO:0000313" key="6">
    <source>
        <dbReference type="EMBL" id="CAD9433300.1"/>
    </source>
</evidence>
<reference evidence="6" key="1">
    <citation type="submission" date="2021-01" db="EMBL/GenBank/DDBJ databases">
        <authorList>
            <person name="Corre E."/>
            <person name="Pelletier E."/>
            <person name="Niang G."/>
            <person name="Scheremetjew M."/>
            <person name="Finn R."/>
            <person name="Kale V."/>
            <person name="Holt S."/>
            <person name="Cochrane G."/>
            <person name="Meng A."/>
            <person name="Brown T."/>
            <person name="Cohen L."/>
        </authorList>
    </citation>
    <scope>NUCLEOTIDE SEQUENCE</scope>
    <source>
        <strain evidence="6">CCMP1381</strain>
    </source>
</reference>
<dbReference type="Pfam" id="PF08507">
    <property type="entry name" value="COPI_assoc"/>
    <property type="match status" value="1"/>
</dbReference>
<feature type="transmembrane region" description="Helical" evidence="5">
    <location>
        <begin position="86"/>
        <end position="114"/>
    </location>
</feature>
<evidence type="ECO:0000256" key="1">
    <source>
        <dbReference type="ARBA" id="ARBA00004141"/>
    </source>
</evidence>
<gene>
    <name evidence="6" type="ORF">DSPE1174_LOCUS16602</name>
</gene>
<protein>
    <recommendedName>
        <fullName evidence="7">COPI associated protein</fullName>
    </recommendedName>
</protein>
<keyword evidence="3 5" id="KW-1133">Transmembrane helix</keyword>
<evidence type="ECO:0000256" key="4">
    <source>
        <dbReference type="ARBA" id="ARBA00023136"/>
    </source>
</evidence>
<keyword evidence="2 5" id="KW-0812">Transmembrane</keyword>
<dbReference type="AlphaFoldDB" id="A0A7S2CR89"/>
<comment type="subcellular location">
    <subcellularLocation>
        <location evidence="1">Membrane</location>
        <topology evidence="1">Multi-pass membrane protein</topology>
    </subcellularLocation>
</comment>
<sequence>MMNLDEDKIKMGIQYGNALVYLLAIVASIVFMISNNEYLDIINGAFEMVFCLLLIGIEAHVFPMWFIEKLKNDIGFLFRPIGRLLFIIFLGLMLFGFGTFGIIMGIIMVAWTAINVFVYHKYPGMLDHGHLDTDATPPGADDVYAPAGYNAPVSAAQDL</sequence>
<dbReference type="PANTHER" id="PTHR38894">
    <property type="entry name" value="TRANSMEMBRANE PROTEIN"/>
    <property type="match status" value="1"/>
</dbReference>
<dbReference type="PANTHER" id="PTHR38894:SF1">
    <property type="entry name" value="TRANSMEMBRANE PROTEIN"/>
    <property type="match status" value="1"/>
</dbReference>
<evidence type="ECO:0000256" key="2">
    <source>
        <dbReference type="ARBA" id="ARBA00022692"/>
    </source>
</evidence>
<evidence type="ECO:0000256" key="3">
    <source>
        <dbReference type="ARBA" id="ARBA00022989"/>
    </source>
</evidence>
<proteinExistence type="predicted"/>
<dbReference type="GO" id="GO:0016020">
    <property type="term" value="C:membrane"/>
    <property type="evidence" value="ECO:0007669"/>
    <property type="project" value="UniProtKB-SubCell"/>
</dbReference>
<organism evidence="6">
    <name type="scientific">Octactis speculum</name>
    <dbReference type="NCBI Taxonomy" id="3111310"/>
    <lineage>
        <taxon>Eukaryota</taxon>
        <taxon>Sar</taxon>
        <taxon>Stramenopiles</taxon>
        <taxon>Ochrophyta</taxon>
        <taxon>Dictyochophyceae</taxon>
        <taxon>Dictyochales</taxon>
        <taxon>Dictyochaceae</taxon>
        <taxon>Octactis</taxon>
    </lineage>
</organism>